<dbReference type="EMBL" id="MT997160">
    <property type="protein sequence ID" value="QRC47053.1"/>
    <property type="molecule type" value="Viral_cRNA"/>
</dbReference>
<evidence type="ECO:0000256" key="1">
    <source>
        <dbReference type="SAM" id="Phobius"/>
    </source>
</evidence>
<reference evidence="2" key="1">
    <citation type="journal article" date="2020" name="Viruses">
        <title>Serpentovirus (Nidovirus) and Orthoreovirus Coinfection in Captive Veiled Chameleons (Chamaeleo calyptratus) with Respiratory Disease.</title>
        <authorList>
            <person name="Hoon-Hanks L.L."/>
            <person name="Stohr A.C."/>
            <person name="Anderson A.J."/>
            <person name="Evans D.E."/>
            <person name="Nevarez J.G."/>
            <person name="Diaz R.E."/>
            <person name="Rodgers C.P."/>
            <person name="Cross S.T."/>
            <person name="Steiner H.R."/>
            <person name="Parker R.R."/>
            <person name="Stenglein M.D."/>
        </authorList>
    </citation>
    <scope>NUCLEOTIDE SEQUENCE</scope>
    <source>
        <strain evidence="2">A</strain>
    </source>
</reference>
<evidence type="ECO:0000313" key="2">
    <source>
        <dbReference type="EMBL" id="QRC47053.1"/>
    </source>
</evidence>
<evidence type="ECO:0000313" key="3">
    <source>
        <dbReference type="Proteomes" id="UP000829831"/>
    </source>
</evidence>
<feature type="transmembrane region" description="Helical" evidence="1">
    <location>
        <begin position="76"/>
        <end position="97"/>
    </location>
</feature>
<dbReference type="RefSeq" id="YP_010800881.1">
    <property type="nucleotide sequence ID" value="NC_076912.1"/>
</dbReference>
<feature type="transmembrane region" description="Helical" evidence="1">
    <location>
        <begin position="144"/>
        <end position="170"/>
    </location>
</feature>
<dbReference type="GeneID" id="80539535"/>
<organism evidence="2 3">
    <name type="scientific">Veiled chameleon serpentovirus A</name>
    <dbReference type="NCBI Taxonomy" id="2806429"/>
    <lineage>
        <taxon>Viruses</taxon>
        <taxon>Riboviria</taxon>
        <taxon>Orthornavirae</taxon>
        <taxon>Pisuviricota</taxon>
        <taxon>Pisoniviricetes</taxon>
        <taxon>Nidovirales</taxon>
        <taxon>Tornidovirineae</taxon>
        <taxon>Tobaniviridae</taxon>
        <taxon>Serpentovirinae</taxon>
        <taxon>Lyctovirus</taxon>
        <taxon>Chalatovirus</taxon>
        <taxon>Lyctovirus alpa</taxon>
    </lineage>
</organism>
<keyword evidence="1" id="KW-0472">Membrane</keyword>
<gene>
    <name evidence="2" type="primary">M</name>
</gene>
<keyword evidence="3" id="KW-1185">Reference proteome</keyword>
<keyword evidence="1" id="KW-1133">Transmembrane helix</keyword>
<accession>A0AAE7P708</accession>
<feature type="transmembrane region" description="Helical" evidence="1">
    <location>
        <begin position="109"/>
        <end position="128"/>
    </location>
</feature>
<name>A0AAE7P708_9NIDO</name>
<dbReference type="KEGG" id="vg:80539535"/>
<sequence length="264" mass="30430">MLARKMTTKRSLFSNERITSNLSPYFTDPTRILKTKQFSNWKLPNLRVMETVGNWLTKFHDTANSWIGGYVQLSSVLSIVAAFLCFQALLALVFWIWPRAKSNLFFRKLNCLMWLTHILLFFTVFFLIDSFSKKERTITQNMTLATFCILLIGLICYVVWNFGIGVFILFRHRSIKLALAGSRSFIINNGVYPVDCYQSVIVITKQTSSGFTEYKFGEHCIDTLPTDIVYKSVFTTENYTYHSTVNQGSTTVYIFKSTNHKGVV</sequence>
<protein>
    <submittedName>
        <fullName evidence="2">Membrane protein</fullName>
    </submittedName>
</protein>
<keyword evidence="1" id="KW-0812">Transmembrane</keyword>
<dbReference type="Proteomes" id="UP000829831">
    <property type="component" value="Segment"/>
</dbReference>
<proteinExistence type="predicted"/>